<dbReference type="OrthoDB" id="3563921at2759"/>
<gene>
    <name evidence="2" type="ORF">NA56DRAFT_747902</name>
</gene>
<organism evidence="2 3">
    <name type="scientific">Hyaloscypha hepaticicola</name>
    <dbReference type="NCBI Taxonomy" id="2082293"/>
    <lineage>
        <taxon>Eukaryota</taxon>
        <taxon>Fungi</taxon>
        <taxon>Dikarya</taxon>
        <taxon>Ascomycota</taxon>
        <taxon>Pezizomycotina</taxon>
        <taxon>Leotiomycetes</taxon>
        <taxon>Helotiales</taxon>
        <taxon>Hyaloscyphaceae</taxon>
        <taxon>Hyaloscypha</taxon>
    </lineage>
</organism>
<reference evidence="2 3" key="1">
    <citation type="submission" date="2016-05" db="EMBL/GenBank/DDBJ databases">
        <title>A degradative enzymes factory behind the ericoid mycorrhizal symbiosis.</title>
        <authorList>
            <consortium name="DOE Joint Genome Institute"/>
            <person name="Martino E."/>
            <person name="Morin E."/>
            <person name="Grelet G."/>
            <person name="Kuo A."/>
            <person name="Kohler A."/>
            <person name="Daghino S."/>
            <person name="Barry K."/>
            <person name="Choi C."/>
            <person name="Cichocki N."/>
            <person name="Clum A."/>
            <person name="Copeland A."/>
            <person name="Hainaut M."/>
            <person name="Haridas S."/>
            <person name="Labutti K."/>
            <person name="Lindquist E."/>
            <person name="Lipzen A."/>
            <person name="Khouja H.-R."/>
            <person name="Murat C."/>
            <person name="Ohm R."/>
            <person name="Olson A."/>
            <person name="Spatafora J."/>
            <person name="Veneault-Fourrey C."/>
            <person name="Henrissat B."/>
            <person name="Grigoriev I."/>
            <person name="Martin F."/>
            <person name="Perotto S."/>
        </authorList>
    </citation>
    <scope>NUCLEOTIDE SEQUENCE [LARGE SCALE GENOMIC DNA]</scope>
    <source>
        <strain evidence="2 3">UAMH 7357</strain>
    </source>
</reference>
<feature type="region of interest" description="Disordered" evidence="1">
    <location>
        <begin position="1"/>
        <end position="63"/>
    </location>
</feature>
<sequence length="137" mass="14716">MSTQVEHGSTSSRKHSSKKSSSTKKSSTSRAKSSSTKSSSKSQAVSNSSTSSTNSSNSSHTYVPSEPLVYYLSDPTHSNPGYSSAYTTALTYTYGFPQDEPSRSEMEEEIRVESQARVQVNIDGYEGQMSGGDSVSQ</sequence>
<evidence type="ECO:0000256" key="1">
    <source>
        <dbReference type="SAM" id="MobiDB-lite"/>
    </source>
</evidence>
<dbReference type="EMBL" id="KZ613477">
    <property type="protein sequence ID" value="PMD22657.1"/>
    <property type="molecule type" value="Genomic_DNA"/>
</dbReference>
<name>A0A2J6Q8P4_9HELO</name>
<dbReference type="Proteomes" id="UP000235672">
    <property type="component" value="Unassembled WGS sequence"/>
</dbReference>
<protein>
    <submittedName>
        <fullName evidence="2">Uncharacterized protein</fullName>
    </submittedName>
</protein>
<evidence type="ECO:0000313" key="3">
    <source>
        <dbReference type="Proteomes" id="UP000235672"/>
    </source>
</evidence>
<keyword evidence="3" id="KW-1185">Reference proteome</keyword>
<feature type="compositionally biased region" description="Low complexity" evidence="1">
    <location>
        <begin position="23"/>
        <end position="61"/>
    </location>
</feature>
<evidence type="ECO:0000313" key="2">
    <source>
        <dbReference type="EMBL" id="PMD22657.1"/>
    </source>
</evidence>
<feature type="compositionally biased region" description="Basic residues" evidence="1">
    <location>
        <begin position="12"/>
        <end position="22"/>
    </location>
</feature>
<dbReference type="AlphaFoldDB" id="A0A2J6Q8P4"/>
<proteinExistence type="predicted"/>
<accession>A0A2J6Q8P4</accession>